<dbReference type="AlphaFoldDB" id="A0A940YCZ6"/>
<dbReference type="RefSeq" id="WP_210855899.1">
    <property type="nucleotide sequence ID" value="NZ_JAGQDD010000015.1"/>
</dbReference>
<keyword evidence="2" id="KW-0732">Signal</keyword>
<gene>
    <name evidence="3" type="ORF">KAK03_17945</name>
</gene>
<feature type="compositionally biased region" description="Low complexity" evidence="1">
    <location>
        <begin position="67"/>
        <end position="96"/>
    </location>
</feature>
<proteinExistence type="predicted"/>
<sequence>MKTSVTRWVAPLLASMPMLAIGQALQRTEPGTLPTPTAFTNYQAYRDIEPGDWRRLNETVGTAALKSAAPPAAAPASSMASPARPAMPMPSAAPKAMPHHMHRGGHDQMHGGRP</sequence>
<dbReference type="Proteomes" id="UP000676246">
    <property type="component" value="Unassembled WGS sequence"/>
</dbReference>
<feature type="compositionally biased region" description="Basic and acidic residues" evidence="1">
    <location>
        <begin position="104"/>
        <end position="114"/>
    </location>
</feature>
<accession>A0A940YCZ6</accession>
<evidence type="ECO:0000313" key="3">
    <source>
        <dbReference type="EMBL" id="MBQ0932365.1"/>
    </source>
</evidence>
<name>A0A940YCZ6_9BURK</name>
<feature type="chain" id="PRO_5037221766" evidence="2">
    <location>
        <begin position="21"/>
        <end position="114"/>
    </location>
</feature>
<dbReference type="EMBL" id="JAGQDD010000015">
    <property type="protein sequence ID" value="MBQ0932365.1"/>
    <property type="molecule type" value="Genomic_DNA"/>
</dbReference>
<evidence type="ECO:0000256" key="2">
    <source>
        <dbReference type="SAM" id="SignalP"/>
    </source>
</evidence>
<organism evidence="3 4">
    <name type="scientific">Ideonella alba</name>
    <dbReference type="NCBI Taxonomy" id="2824118"/>
    <lineage>
        <taxon>Bacteria</taxon>
        <taxon>Pseudomonadati</taxon>
        <taxon>Pseudomonadota</taxon>
        <taxon>Betaproteobacteria</taxon>
        <taxon>Burkholderiales</taxon>
        <taxon>Sphaerotilaceae</taxon>
        <taxon>Ideonella</taxon>
    </lineage>
</organism>
<comment type="caution">
    <text evidence="3">The sequence shown here is derived from an EMBL/GenBank/DDBJ whole genome shotgun (WGS) entry which is preliminary data.</text>
</comment>
<evidence type="ECO:0000313" key="4">
    <source>
        <dbReference type="Proteomes" id="UP000676246"/>
    </source>
</evidence>
<evidence type="ECO:0000256" key="1">
    <source>
        <dbReference type="SAM" id="MobiDB-lite"/>
    </source>
</evidence>
<protein>
    <submittedName>
        <fullName evidence="3">Uncharacterized protein</fullName>
    </submittedName>
</protein>
<feature type="region of interest" description="Disordered" evidence="1">
    <location>
        <begin position="67"/>
        <end position="114"/>
    </location>
</feature>
<keyword evidence="4" id="KW-1185">Reference proteome</keyword>
<feature type="signal peptide" evidence="2">
    <location>
        <begin position="1"/>
        <end position="20"/>
    </location>
</feature>
<reference evidence="3 4" key="1">
    <citation type="submission" date="2021-04" db="EMBL/GenBank/DDBJ databases">
        <title>The genome sequence of Ideonella sp. 3Y2.</title>
        <authorList>
            <person name="Liu Y."/>
        </authorList>
    </citation>
    <scope>NUCLEOTIDE SEQUENCE [LARGE SCALE GENOMIC DNA]</scope>
    <source>
        <strain evidence="3 4">3Y2</strain>
    </source>
</reference>